<dbReference type="Pfam" id="PF02595">
    <property type="entry name" value="Gly_kinase"/>
    <property type="match status" value="1"/>
</dbReference>
<dbReference type="STRING" id="252474.B1A74_08280"/>
<dbReference type="PANTHER" id="PTHR21599:SF0">
    <property type="entry name" value="GLYCERATE KINASE"/>
    <property type="match status" value="1"/>
</dbReference>
<sequence length="384" mass="39452">MSERLRVVVCPDSYKGSLEAEDVAAAMARGVHAARPDARVRSLPMADGGEGTARLVSHTLGWAWHLSDVTDPTGAHLSAGWGCDHREQRAVIDVASACGLDRIPDDRHDPWQLHSFGVGELMRAALDAGAEHLMIGLGGSGTVDGGAGMLAALGVRFLDAEGHALAPHPAGLAGLARVAFDALDPRLGRIDITVLNDVDNPLTGPHGAAAVFGPQKGLKAADIPAMDGHMEHLARCIDAAGHLHRPTDTPGAGAAGGLGFALDCVLGGSARMGAGYLAELIGLDAAIREADLVITGEGQLDGQTSHGKVVAEVVRRARELRVPVVAIAGSIACDEAGIGAFGLSGARALCDGSITLDQALARPAHYIAERTRALIEAAEPGIRP</sequence>
<dbReference type="NCBIfam" id="TIGR00045">
    <property type="entry name" value="glycerate kinase"/>
    <property type="match status" value="1"/>
</dbReference>
<reference evidence="5 6" key="1">
    <citation type="submission" date="2017-02" db="EMBL/GenBank/DDBJ databases">
        <title>Genomic diversity within the haloalkaliphilic genus Thioalkalivibrio.</title>
        <authorList>
            <person name="Ahn A.-C."/>
            <person name="Meier-Kolthoff J."/>
            <person name="Overmars L."/>
            <person name="Richter M."/>
            <person name="Woyke T."/>
            <person name="Sorokin D.Y."/>
            <person name="Muyzer G."/>
        </authorList>
    </citation>
    <scope>NUCLEOTIDE SEQUENCE [LARGE SCALE GENOMIC DNA]</scope>
    <source>
        <strain evidence="5 6">HL17</strain>
    </source>
</reference>
<evidence type="ECO:0000313" key="5">
    <source>
        <dbReference type="EMBL" id="OOC09962.1"/>
    </source>
</evidence>
<proteinExistence type="inferred from homology"/>
<dbReference type="Gene3D" id="3.90.1510.10">
    <property type="entry name" value="Glycerate kinase, domain 2"/>
    <property type="match status" value="1"/>
</dbReference>
<evidence type="ECO:0000256" key="1">
    <source>
        <dbReference type="ARBA" id="ARBA00006284"/>
    </source>
</evidence>
<dbReference type="OrthoDB" id="9774290at2"/>
<dbReference type="Gene3D" id="3.40.50.10350">
    <property type="entry name" value="Glycerate kinase, domain 1"/>
    <property type="match status" value="1"/>
</dbReference>
<dbReference type="PIRSF" id="PIRSF006078">
    <property type="entry name" value="GlxK"/>
    <property type="match status" value="1"/>
</dbReference>
<dbReference type="InterPro" id="IPR018193">
    <property type="entry name" value="Glyc_kinase_flavodox-like_fold"/>
</dbReference>
<dbReference type="RefSeq" id="WP_029681201.1">
    <property type="nucleotide sequence ID" value="NZ_MUZR01000028.1"/>
</dbReference>
<name>A0A1V2ZXX8_9GAMM</name>
<evidence type="ECO:0000256" key="3">
    <source>
        <dbReference type="ARBA" id="ARBA00022777"/>
    </source>
</evidence>
<gene>
    <name evidence="5" type="ORF">B1A74_08280</name>
</gene>
<dbReference type="InterPro" id="IPR018197">
    <property type="entry name" value="Glycerate_kinase_RE-like"/>
</dbReference>
<keyword evidence="6" id="KW-1185">Reference proteome</keyword>
<dbReference type="InterPro" id="IPR036129">
    <property type="entry name" value="Glycerate_kinase_sf"/>
</dbReference>
<organism evidence="5 6">
    <name type="scientific">Thioalkalivibrio halophilus</name>
    <dbReference type="NCBI Taxonomy" id="252474"/>
    <lineage>
        <taxon>Bacteria</taxon>
        <taxon>Pseudomonadati</taxon>
        <taxon>Pseudomonadota</taxon>
        <taxon>Gammaproteobacteria</taxon>
        <taxon>Chromatiales</taxon>
        <taxon>Ectothiorhodospiraceae</taxon>
        <taxon>Thioalkalivibrio</taxon>
    </lineage>
</organism>
<dbReference type="AlphaFoldDB" id="A0A1V2ZXX8"/>
<evidence type="ECO:0000256" key="4">
    <source>
        <dbReference type="PIRNR" id="PIRNR006078"/>
    </source>
</evidence>
<keyword evidence="2 4" id="KW-0808">Transferase</keyword>
<keyword evidence="3 4" id="KW-0418">Kinase</keyword>
<dbReference type="PANTHER" id="PTHR21599">
    <property type="entry name" value="GLYCERATE KINASE"/>
    <property type="match status" value="1"/>
</dbReference>
<dbReference type="GO" id="GO:0008887">
    <property type="term" value="F:glycerate kinase activity"/>
    <property type="evidence" value="ECO:0007669"/>
    <property type="project" value="UniProtKB-UniRule"/>
</dbReference>
<evidence type="ECO:0000256" key="2">
    <source>
        <dbReference type="ARBA" id="ARBA00022679"/>
    </source>
</evidence>
<comment type="similarity">
    <text evidence="1 4">Belongs to the glycerate kinase type-1 family.</text>
</comment>
<protein>
    <submittedName>
        <fullName evidence="5">Glycerate kinase</fullName>
    </submittedName>
</protein>
<dbReference type="GO" id="GO:0031388">
    <property type="term" value="P:organic acid phosphorylation"/>
    <property type="evidence" value="ECO:0007669"/>
    <property type="project" value="UniProtKB-UniRule"/>
</dbReference>
<dbReference type="EMBL" id="MUZR01000028">
    <property type="protein sequence ID" value="OOC09962.1"/>
    <property type="molecule type" value="Genomic_DNA"/>
</dbReference>
<evidence type="ECO:0000313" key="6">
    <source>
        <dbReference type="Proteomes" id="UP000189177"/>
    </source>
</evidence>
<accession>A0A1V2ZXX8</accession>
<dbReference type="SUPFAM" id="SSF110738">
    <property type="entry name" value="Glycerate kinase I"/>
    <property type="match status" value="1"/>
</dbReference>
<comment type="caution">
    <text evidence="5">The sequence shown here is derived from an EMBL/GenBank/DDBJ whole genome shotgun (WGS) entry which is preliminary data.</text>
</comment>
<dbReference type="InterPro" id="IPR004381">
    <property type="entry name" value="Glycerate_kinase"/>
</dbReference>
<dbReference type="Proteomes" id="UP000189177">
    <property type="component" value="Unassembled WGS sequence"/>
</dbReference>